<comment type="caution">
    <text evidence="2">The sequence shown here is derived from an EMBL/GenBank/DDBJ whole genome shotgun (WGS) entry which is preliminary data.</text>
</comment>
<feature type="region of interest" description="Disordered" evidence="1">
    <location>
        <begin position="154"/>
        <end position="194"/>
    </location>
</feature>
<dbReference type="Gramene" id="TVU40323">
    <property type="protein sequence ID" value="TVU40323"/>
    <property type="gene ID" value="EJB05_13781"/>
</dbReference>
<dbReference type="EMBL" id="RWGY01000007">
    <property type="protein sequence ID" value="TVU40323.1"/>
    <property type="molecule type" value="Genomic_DNA"/>
</dbReference>
<protein>
    <submittedName>
        <fullName evidence="2">Uncharacterized protein</fullName>
    </submittedName>
</protein>
<evidence type="ECO:0000313" key="3">
    <source>
        <dbReference type="Proteomes" id="UP000324897"/>
    </source>
</evidence>
<gene>
    <name evidence="2" type="ORF">EJB05_13781</name>
</gene>
<feature type="region of interest" description="Disordered" evidence="1">
    <location>
        <begin position="208"/>
        <end position="261"/>
    </location>
</feature>
<evidence type="ECO:0000313" key="2">
    <source>
        <dbReference type="EMBL" id="TVU40323.1"/>
    </source>
</evidence>
<reference evidence="2 3" key="1">
    <citation type="journal article" date="2019" name="Sci. Rep.">
        <title>A high-quality genome of Eragrostis curvula grass provides insights into Poaceae evolution and supports new strategies to enhance forage quality.</title>
        <authorList>
            <person name="Carballo J."/>
            <person name="Santos B.A.C.M."/>
            <person name="Zappacosta D."/>
            <person name="Garbus I."/>
            <person name="Selva J.P."/>
            <person name="Gallo C.A."/>
            <person name="Diaz A."/>
            <person name="Albertini E."/>
            <person name="Caccamo M."/>
            <person name="Echenique V."/>
        </authorList>
    </citation>
    <scope>NUCLEOTIDE SEQUENCE [LARGE SCALE GENOMIC DNA]</scope>
    <source>
        <strain evidence="3">cv. Victoria</strain>
        <tissue evidence="2">Leaf</tissue>
    </source>
</reference>
<feature type="non-terminal residue" evidence="2">
    <location>
        <position position="1"/>
    </location>
</feature>
<organism evidence="2 3">
    <name type="scientific">Eragrostis curvula</name>
    <name type="common">weeping love grass</name>
    <dbReference type="NCBI Taxonomy" id="38414"/>
    <lineage>
        <taxon>Eukaryota</taxon>
        <taxon>Viridiplantae</taxon>
        <taxon>Streptophyta</taxon>
        <taxon>Embryophyta</taxon>
        <taxon>Tracheophyta</taxon>
        <taxon>Spermatophyta</taxon>
        <taxon>Magnoliopsida</taxon>
        <taxon>Liliopsida</taxon>
        <taxon>Poales</taxon>
        <taxon>Poaceae</taxon>
        <taxon>PACMAD clade</taxon>
        <taxon>Chloridoideae</taxon>
        <taxon>Eragrostideae</taxon>
        <taxon>Eragrostidinae</taxon>
        <taxon>Eragrostis</taxon>
    </lineage>
</organism>
<sequence length="261" mass="26702">MNQFLSRSFHHPRVLPLPSLSGLASRHCRCPHLLPLASGAPAPSSSRLLDALRFRSCPQPSGLAVRPPFLSSFLPTTLPPPLVVVPLADWSLAPSLEEVDGNREPDETPASGANFNCITGSTLTSKVSCTASSPTLFFLAPRLPEPGCRPAAARLQAAPPRPRPPPRAAPRPPRHAAPSAAARRPEVPAPSPARASASAALSAAACCPAAPAPSPAHASASAAPCRSGDPPSTPQPRPAGCCPASPPPHAGTAAPHIVLLD</sequence>
<dbReference type="AlphaFoldDB" id="A0A5J9VX95"/>
<keyword evidence="3" id="KW-1185">Reference proteome</keyword>
<dbReference type="Proteomes" id="UP000324897">
    <property type="component" value="Chromosome 4"/>
</dbReference>
<name>A0A5J9VX95_9POAL</name>
<feature type="compositionally biased region" description="Pro residues" evidence="1">
    <location>
        <begin position="159"/>
        <end position="171"/>
    </location>
</feature>
<feature type="compositionally biased region" description="Low complexity" evidence="1">
    <location>
        <begin position="208"/>
        <end position="227"/>
    </location>
</feature>
<accession>A0A5J9VX95</accession>
<evidence type="ECO:0000256" key="1">
    <source>
        <dbReference type="SAM" id="MobiDB-lite"/>
    </source>
</evidence>
<proteinExistence type="predicted"/>